<name>G4WVQ8_9BACT</name>
<dbReference type="Gene3D" id="3.40.50.10540">
    <property type="entry name" value="Crotonobetainyl-coa:carnitine coa-transferase, domain 1"/>
    <property type="match status" value="1"/>
</dbReference>
<evidence type="ECO:0000256" key="1">
    <source>
        <dbReference type="ARBA" id="ARBA00022679"/>
    </source>
</evidence>
<protein>
    <submittedName>
        <fullName evidence="2">Putative acyl-CoA transferases/carnitine dehydratase protein</fullName>
    </submittedName>
</protein>
<dbReference type="PANTHER" id="PTHR48207">
    <property type="entry name" value="SUCCINATE--HYDROXYMETHYLGLUTARATE COA-TRANSFERASE"/>
    <property type="match status" value="1"/>
</dbReference>
<dbReference type="InterPro" id="IPR023606">
    <property type="entry name" value="CoA-Trfase_III_dom_1_sf"/>
</dbReference>
<evidence type="ECO:0000313" key="2">
    <source>
        <dbReference type="EMBL" id="AEQ20510.1"/>
    </source>
</evidence>
<dbReference type="InterPro" id="IPR003673">
    <property type="entry name" value="CoA-Trfase_fam_III"/>
</dbReference>
<accession>G4WVQ8</accession>
<dbReference type="AlphaFoldDB" id="G4WVQ8"/>
<dbReference type="Gene3D" id="3.30.1540.10">
    <property type="entry name" value="formyl-coa transferase, domain 3"/>
    <property type="match status" value="1"/>
</dbReference>
<organism evidence="2">
    <name type="scientific">uncultured bacterium CSL144</name>
    <dbReference type="NCBI Taxonomy" id="1091570"/>
    <lineage>
        <taxon>Bacteria</taxon>
        <taxon>environmental samples</taxon>
    </lineage>
</organism>
<proteinExistence type="predicted"/>
<dbReference type="PANTHER" id="PTHR48207:SF3">
    <property type="entry name" value="SUCCINATE--HYDROXYMETHYLGLUTARATE COA-TRANSFERASE"/>
    <property type="match status" value="1"/>
</dbReference>
<dbReference type="SUPFAM" id="SSF89796">
    <property type="entry name" value="CoA-transferase family III (CaiB/BaiF)"/>
    <property type="match status" value="1"/>
</dbReference>
<reference evidence="2" key="1">
    <citation type="journal article" date="2004" name="Appl. Environ. Microbiol.">
        <title>Long-chain N-acyltyrosine synthases from environmental DNA.</title>
        <authorList>
            <person name="Brady S.F."/>
            <person name="Chao C.J."/>
            <person name="Clardy J."/>
        </authorList>
    </citation>
    <scope>NUCLEOTIDE SEQUENCE</scope>
</reference>
<dbReference type="InterPro" id="IPR050483">
    <property type="entry name" value="CoA-transferase_III_domain"/>
</dbReference>
<dbReference type="InterPro" id="IPR044855">
    <property type="entry name" value="CoA-Trfase_III_dom3_sf"/>
</dbReference>
<dbReference type="Pfam" id="PF02515">
    <property type="entry name" value="CoA_transf_3"/>
    <property type="match status" value="1"/>
</dbReference>
<dbReference type="GO" id="GO:0008410">
    <property type="term" value="F:CoA-transferase activity"/>
    <property type="evidence" value="ECO:0007669"/>
    <property type="project" value="TreeGrafter"/>
</dbReference>
<sequence>MNRPILPLEDIRVLDLTHFVNGPYATMLLGHMGADVIKVESPKWGDGMRPGYRRTAEQPIGLAFALMNSNKRSITLNLKSDEGRDIFKRLVRNADLVVENYEAGTMERMGLSYEMLHEVNPRIIYANSTGYGQTGPNRNLPAFDPIVQAMTGVMAVTGRPEDPPLKAGAIMADVLGATHLCAGILGAIRQRDRTGEGLMVEISMQEAVLPSMVSHISAYYGMGLRQLREGNRGSGGVITPANAYPASDGWVVILAADNHRWRKLCLIMGRPELGEDSRYAKLSGRSRHRDEIDAIIGEWTSTRTRGELMELLNGNDVICGVVKELPEVMSDPHLLQRGALQQLDHPQLGPITIFTSPVRFNGEPSRPRSPSPALGADNERVYCGELGISAEELATLRERKII</sequence>
<dbReference type="EMBL" id="JF429412">
    <property type="protein sequence ID" value="AEQ20510.1"/>
    <property type="molecule type" value="Genomic_DNA"/>
</dbReference>
<keyword evidence="1 2" id="KW-0808">Transferase</keyword>
<reference evidence="2" key="2">
    <citation type="journal article" date="2011" name="J. Bacteriol.">
        <title>Long-chain N-acyl amino acid synthases are linked to the putative PEP-CTERM/exosortase protein-sorting system in Gram-negative bacteria.</title>
        <authorList>
            <person name="Craig J.W."/>
            <person name="Cherry M.A."/>
            <person name="Brady S.F."/>
        </authorList>
    </citation>
    <scope>NUCLEOTIDE SEQUENCE</scope>
</reference>